<dbReference type="AlphaFoldDB" id="B1C229"/>
<dbReference type="SUPFAM" id="SSF53850">
    <property type="entry name" value="Periplasmic binding protein-like II"/>
    <property type="match status" value="1"/>
</dbReference>
<dbReference type="Gene3D" id="3.40.190.10">
    <property type="entry name" value="Periplasmic binding protein-like II"/>
    <property type="match status" value="1"/>
</dbReference>
<comment type="caution">
    <text evidence="4">The sequence shown here is derived from an EMBL/GenBank/DDBJ whole genome shotgun (WGS) entry which is preliminary data.</text>
</comment>
<evidence type="ECO:0000259" key="3">
    <source>
        <dbReference type="Pfam" id="PF03816"/>
    </source>
</evidence>
<dbReference type="Proteomes" id="UP000004910">
    <property type="component" value="Unassembled WGS sequence"/>
</dbReference>
<evidence type="ECO:0000256" key="1">
    <source>
        <dbReference type="ARBA" id="ARBA00006068"/>
    </source>
</evidence>
<feature type="domain" description="Cell envelope-related transcriptional attenuator" evidence="3">
    <location>
        <begin position="242"/>
        <end position="381"/>
    </location>
</feature>
<dbReference type="PANTHER" id="PTHR33392:SF6">
    <property type="entry name" value="POLYISOPRENYL-TEICHOIC ACID--PEPTIDOGLYCAN TEICHOIC ACID TRANSFERASE TAGU"/>
    <property type="match status" value="1"/>
</dbReference>
<dbReference type="eggNOG" id="COG1316">
    <property type="taxonomic scope" value="Bacteria"/>
</dbReference>
<dbReference type="STRING" id="428126.CLOSPI_01286"/>
<keyword evidence="2" id="KW-1133">Transmembrane helix</keyword>
<keyword evidence="2" id="KW-0472">Membrane</keyword>
<dbReference type="NCBIfam" id="TIGR00350">
    <property type="entry name" value="lytR_cpsA_psr"/>
    <property type="match status" value="1"/>
</dbReference>
<evidence type="ECO:0000313" key="5">
    <source>
        <dbReference type="Proteomes" id="UP000004910"/>
    </source>
</evidence>
<proteinExistence type="inferred from homology"/>
<sequence length="467" mass="53414">MEGTMNKIFKDIRTYFMIVLIIVILRLGYQLIKYPILSTKYIIIFMIVIIAILFLFILSQYKAKNKKIKLTGKILIIIFCLLLIPLNYTFSKTMNALTKTQTHVETDSVSIIVKANSTYQYTQDLKGKIYSTLATDDESVDKTIEKLQRENNENIQPKVYSGVLTLVNALYNNDVDCIIINESYRAMIEEDFPDFSNDTRVIYSKQYITQIDSPENNDITRNTFNVYVSGIDTYGSITTKSRSDVNMIITVNPTTKTVLLTSVPRDYYIPFNVLGGQRDKLTHSGLYGVNETMQNVASYFGIDIDYFIRVNFDSLIDIVDSLGGIEVYNPQAFKNFEVGKITLNGEEALVFSRERYSFEDGDKERGRNQMRVITGIINKILSPAIISNYSELMDKLQVSFQTNMSDEQIISLVRMQLDDMSPWTIQQQSVNGNGQTLYSPIYGSDLYMIVPDDKSVENAKVKINELY</sequence>
<keyword evidence="5" id="KW-1185">Reference proteome</keyword>
<organism evidence="4 5">
    <name type="scientific">Thomasclavelia spiroformis DSM 1552</name>
    <dbReference type="NCBI Taxonomy" id="428126"/>
    <lineage>
        <taxon>Bacteria</taxon>
        <taxon>Bacillati</taxon>
        <taxon>Bacillota</taxon>
        <taxon>Erysipelotrichia</taxon>
        <taxon>Erysipelotrichales</taxon>
        <taxon>Coprobacillaceae</taxon>
        <taxon>Thomasclavelia</taxon>
    </lineage>
</organism>
<dbReference type="InterPro" id="IPR050922">
    <property type="entry name" value="LytR/CpsA/Psr_CW_biosynth"/>
</dbReference>
<feature type="transmembrane region" description="Helical" evidence="2">
    <location>
        <begin position="41"/>
        <end position="58"/>
    </location>
</feature>
<dbReference type="HOGENOM" id="CLU_016455_9_2_9"/>
<name>B1C229_9FIRM</name>
<dbReference type="EMBL" id="ABIK02000008">
    <property type="protein sequence ID" value="EDS74971.1"/>
    <property type="molecule type" value="Genomic_DNA"/>
</dbReference>
<dbReference type="InterPro" id="IPR004474">
    <property type="entry name" value="LytR_CpsA_psr"/>
</dbReference>
<reference evidence="4" key="1">
    <citation type="submission" date="2008-02" db="EMBL/GenBank/DDBJ databases">
        <authorList>
            <person name="Fulton L."/>
            <person name="Clifton S."/>
            <person name="Fulton B."/>
            <person name="Xu J."/>
            <person name="Minx P."/>
            <person name="Pepin K.H."/>
            <person name="Johnson M."/>
            <person name="Thiruvilangam P."/>
            <person name="Bhonagiri V."/>
            <person name="Nash W.E."/>
            <person name="Mardis E.R."/>
            <person name="Wilson R.K."/>
        </authorList>
    </citation>
    <scope>NUCLEOTIDE SEQUENCE [LARGE SCALE GENOMIC DNA]</scope>
    <source>
        <strain evidence="4">DSM 1552</strain>
    </source>
</reference>
<comment type="similarity">
    <text evidence="1">Belongs to the LytR/CpsA/Psr (LCP) family.</text>
</comment>
<feature type="transmembrane region" description="Helical" evidence="2">
    <location>
        <begin position="70"/>
        <end position="90"/>
    </location>
</feature>
<protein>
    <submittedName>
        <fullName evidence="4">Cell envelope-like function transcriptional attenuator common domain protein</fullName>
    </submittedName>
</protein>
<reference evidence="4" key="2">
    <citation type="submission" date="2014-06" db="EMBL/GenBank/DDBJ databases">
        <title>Draft genome sequence of Clostridium spiroforme (DSM 1552).</title>
        <authorList>
            <person name="Sudarsanam P."/>
            <person name="Ley R."/>
            <person name="Guruge J."/>
            <person name="Turnbaugh P.J."/>
            <person name="Mahowald M."/>
            <person name="Liep D."/>
            <person name="Gordon J."/>
        </authorList>
    </citation>
    <scope>NUCLEOTIDE SEQUENCE</scope>
    <source>
        <strain evidence="4">DSM 1552</strain>
    </source>
</reference>
<evidence type="ECO:0000313" key="4">
    <source>
        <dbReference type="EMBL" id="EDS74971.1"/>
    </source>
</evidence>
<dbReference type="PANTHER" id="PTHR33392">
    <property type="entry name" value="POLYISOPRENYL-TEICHOIC ACID--PEPTIDOGLYCAN TEICHOIC ACID TRANSFERASE TAGU"/>
    <property type="match status" value="1"/>
</dbReference>
<accession>B1C229</accession>
<gene>
    <name evidence="4" type="ORF">CLOSPI_01286</name>
</gene>
<dbReference type="Pfam" id="PF03816">
    <property type="entry name" value="LytR_cpsA_psr"/>
    <property type="match status" value="1"/>
</dbReference>
<dbReference type="Gene3D" id="3.40.630.190">
    <property type="entry name" value="LCP protein"/>
    <property type="match status" value="1"/>
</dbReference>
<evidence type="ECO:0000256" key="2">
    <source>
        <dbReference type="SAM" id="Phobius"/>
    </source>
</evidence>
<feature type="transmembrane region" description="Helical" evidence="2">
    <location>
        <begin position="12"/>
        <end position="29"/>
    </location>
</feature>
<keyword evidence="2" id="KW-0812">Transmembrane</keyword>